<feature type="domain" description="Peptidase S9 prolyl oligopeptidase catalytic" evidence="1">
    <location>
        <begin position="538"/>
        <end position="731"/>
    </location>
</feature>
<evidence type="ECO:0000259" key="2">
    <source>
        <dbReference type="Pfam" id="PF00930"/>
    </source>
</evidence>
<dbReference type="SUPFAM" id="SSF53474">
    <property type="entry name" value="alpha/beta-Hydrolases"/>
    <property type="match status" value="1"/>
</dbReference>
<dbReference type="EMBL" id="QQBH01000028">
    <property type="protein sequence ID" value="RDD85282.1"/>
    <property type="molecule type" value="Genomic_DNA"/>
</dbReference>
<dbReference type="SUPFAM" id="SSF82171">
    <property type="entry name" value="DPP6 N-terminal domain-like"/>
    <property type="match status" value="1"/>
</dbReference>
<evidence type="ECO:0000259" key="1">
    <source>
        <dbReference type="Pfam" id="PF00326"/>
    </source>
</evidence>
<dbReference type="OrthoDB" id="9812921at2"/>
<organism evidence="3 4">
    <name type="scientific">Streptomyces parvulus</name>
    <dbReference type="NCBI Taxonomy" id="146923"/>
    <lineage>
        <taxon>Bacteria</taxon>
        <taxon>Bacillati</taxon>
        <taxon>Actinomycetota</taxon>
        <taxon>Actinomycetes</taxon>
        <taxon>Kitasatosporales</taxon>
        <taxon>Streptomycetaceae</taxon>
        <taxon>Streptomyces</taxon>
    </lineage>
</organism>
<dbReference type="GO" id="GO:0006508">
    <property type="term" value="P:proteolysis"/>
    <property type="evidence" value="ECO:0007669"/>
    <property type="project" value="InterPro"/>
</dbReference>
<dbReference type="Gene3D" id="3.40.50.1820">
    <property type="entry name" value="alpha/beta hydrolase"/>
    <property type="match status" value="1"/>
</dbReference>
<feature type="domain" description="Dipeptidylpeptidase IV N-terminal" evidence="2">
    <location>
        <begin position="125"/>
        <end position="445"/>
    </location>
</feature>
<name>A0A369UWW5_9ACTN</name>
<dbReference type="Pfam" id="PF00326">
    <property type="entry name" value="Peptidase_S9"/>
    <property type="match status" value="1"/>
</dbReference>
<sequence>MPSDLHARYAKAEALLPHNLTRLIQSPQVSANWIKDTERFWYRNRTDEGVEFTLVDAQARTKGPAFDRVRLAKALEGLVGKEFDPTDLPFFDMEFVSRAMRVDVEGQRVEVSLDSYAVTVLGPAQSGEKRSPDGRWAVGLREHNLYIRDLGTGEERRLTTDGTEAHAYASPADSAASRVMQENLGITAPPLIVWSPDSSRFITHRLDQRDCELMHLVRSAPPDGGRPKLMTYRYSMVGDEHLATAEFMVFDAATGDVTRAKCEPVLMPYVSAIQLGQCWWKDDGTTAYWLAGDRGERTARLHALDPGTGEVTVLVEETSETTVQYGPHFPDRNVRVLDSGEVLWWSERSGWGHLYLYGTDGMITTVTSGDWMVRHIVCVDEARRRVVFTASGREPGVDVYLQELYSASLDGGDITRLTRDGLDHDAQPSLSGRYFVDVMAWPDTPAVSVLRDSTGAVVMELERTDASALFEAGFTPAERVVVKAADGETDLTCSVHKPHDFDPAQKYPVVDEIYPGPWIGALAHRFPLSGGVMAAERNALPFAALGFVHVALDHRGTPLRGKVFQEHARLVGDGQYVDDHVAAIKQLAQSRPWMDLDRVGIFGHSGGGYASTRAMLQQPGFFKVAVSSAGDHDDGTYHSWWGEKYFGLVDEFDFAAHANASLAGNLRGKLLLAHGEMDDNVTPHLTMRLVDALIAANKDFDLLIVPNADHRMLVNQAYWLRRRWDYFVRHLLGEAPPEYRIADIPLDPEALAALGGG</sequence>
<comment type="caution">
    <text evidence="3">The sequence shown here is derived from an EMBL/GenBank/DDBJ whole genome shotgun (WGS) entry which is preliminary data.</text>
</comment>
<dbReference type="Pfam" id="PF00930">
    <property type="entry name" value="DPPIV_N"/>
    <property type="match status" value="1"/>
</dbReference>
<dbReference type="PANTHER" id="PTHR11731:SF118">
    <property type="entry name" value="BLR1971 PROTEIN"/>
    <property type="match status" value="1"/>
</dbReference>
<evidence type="ECO:0000313" key="4">
    <source>
        <dbReference type="Proteomes" id="UP000253742"/>
    </source>
</evidence>
<dbReference type="GO" id="GO:0008236">
    <property type="term" value="F:serine-type peptidase activity"/>
    <property type="evidence" value="ECO:0007669"/>
    <property type="project" value="InterPro"/>
</dbReference>
<evidence type="ECO:0000313" key="3">
    <source>
        <dbReference type="EMBL" id="RDD85282.1"/>
    </source>
</evidence>
<dbReference type="InterPro" id="IPR050278">
    <property type="entry name" value="Serine_Prot_S9B/DPPIV"/>
</dbReference>
<proteinExistence type="predicted"/>
<dbReference type="AlphaFoldDB" id="A0A369UWW5"/>
<dbReference type="InterPro" id="IPR029058">
    <property type="entry name" value="AB_hydrolase_fold"/>
</dbReference>
<dbReference type="Proteomes" id="UP000253742">
    <property type="component" value="Unassembled WGS sequence"/>
</dbReference>
<dbReference type="PANTHER" id="PTHR11731">
    <property type="entry name" value="PROTEASE FAMILY S9B,C DIPEPTIDYL-PEPTIDASE IV-RELATED"/>
    <property type="match status" value="1"/>
</dbReference>
<dbReference type="RefSeq" id="WP_114532050.1">
    <property type="nucleotide sequence ID" value="NZ_QQBH01000028.1"/>
</dbReference>
<reference evidence="3 4" key="1">
    <citation type="submission" date="2018-07" db="EMBL/GenBank/DDBJ databases">
        <title>Genome guided investigation of antibiotics producing actinomycetales strain isolated from a Macau mangrove ecosystem.</title>
        <authorList>
            <person name="Hu D."/>
        </authorList>
    </citation>
    <scope>NUCLEOTIDE SEQUENCE [LARGE SCALE GENOMIC DNA]</scope>
    <source>
        <strain evidence="3 4">2297</strain>
    </source>
</reference>
<protein>
    <submittedName>
        <fullName evidence="3">S9 family peptidase</fullName>
    </submittedName>
</protein>
<dbReference type="InterPro" id="IPR001375">
    <property type="entry name" value="Peptidase_S9_cat"/>
</dbReference>
<gene>
    <name evidence="3" type="ORF">DVZ84_30660</name>
</gene>
<dbReference type="InterPro" id="IPR002469">
    <property type="entry name" value="Peptidase_S9B_N"/>
</dbReference>
<accession>A0A369UWW5</accession>
<dbReference type="Gene3D" id="2.140.10.30">
    <property type="entry name" value="Dipeptidylpeptidase IV, N-terminal domain"/>
    <property type="match status" value="1"/>
</dbReference>